<dbReference type="AlphaFoldDB" id="A0A8T2SZW2"/>
<organism evidence="2 3">
    <name type="scientific">Ceratopteris richardii</name>
    <name type="common">Triangle waterfern</name>
    <dbReference type="NCBI Taxonomy" id="49495"/>
    <lineage>
        <taxon>Eukaryota</taxon>
        <taxon>Viridiplantae</taxon>
        <taxon>Streptophyta</taxon>
        <taxon>Embryophyta</taxon>
        <taxon>Tracheophyta</taxon>
        <taxon>Polypodiopsida</taxon>
        <taxon>Polypodiidae</taxon>
        <taxon>Polypodiales</taxon>
        <taxon>Pteridineae</taxon>
        <taxon>Pteridaceae</taxon>
        <taxon>Parkerioideae</taxon>
        <taxon>Ceratopteris</taxon>
    </lineage>
</organism>
<protein>
    <submittedName>
        <fullName evidence="2">Uncharacterized protein</fullName>
    </submittedName>
</protein>
<evidence type="ECO:0000313" key="2">
    <source>
        <dbReference type="EMBL" id="KAH7387293.1"/>
    </source>
</evidence>
<sequence>MKNPSSLYTSWKSSKKQSLGGRKAKKMDLTDLGFRTIAASMKRGNHPLAVRQYSERLNDYIYNQPGCGRRVCEYLKSENLWLRAAAASLPGFWVTQRKITSQKELYWRIREVMHGGDKDAECVISSVQFRSVQFLATHWIEKRVDHKHEYPFLLGDPVSGTNMVDTLVYTVSQRIRPTLSFQVKALAACCRDHLVLERFYRSLDLELVPETGDSEPIPKGEVYTQPLRFVYFYIK</sequence>
<gene>
    <name evidence="2" type="ORF">KP509_16G015200</name>
</gene>
<dbReference type="EMBL" id="CM035421">
    <property type="protein sequence ID" value="KAH7387293.1"/>
    <property type="molecule type" value="Genomic_DNA"/>
</dbReference>
<proteinExistence type="predicted"/>
<evidence type="ECO:0000256" key="1">
    <source>
        <dbReference type="SAM" id="MobiDB-lite"/>
    </source>
</evidence>
<name>A0A8T2SZW2_CERRI</name>
<comment type="caution">
    <text evidence="2">The sequence shown here is derived from an EMBL/GenBank/DDBJ whole genome shotgun (WGS) entry which is preliminary data.</text>
</comment>
<accession>A0A8T2SZW2</accession>
<feature type="compositionally biased region" description="Polar residues" evidence="1">
    <location>
        <begin position="1"/>
        <end position="12"/>
    </location>
</feature>
<reference evidence="2" key="1">
    <citation type="submission" date="2021-08" db="EMBL/GenBank/DDBJ databases">
        <title>WGS assembly of Ceratopteris richardii.</title>
        <authorList>
            <person name="Marchant D.B."/>
            <person name="Chen G."/>
            <person name="Jenkins J."/>
            <person name="Shu S."/>
            <person name="Leebens-Mack J."/>
            <person name="Grimwood J."/>
            <person name="Schmutz J."/>
            <person name="Soltis P."/>
            <person name="Soltis D."/>
            <person name="Chen Z.-H."/>
        </authorList>
    </citation>
    <scope>NUCLEOTIDE SEQUENCE</scope>
    <source>
        <strain evidence="2">Whitten #5841</strain>
        <tissue evidence="2">Leaf</tissue>
    </source>
</reference>
<dbReference type="OrthoDB" id="10584614at2759"/>
<keyword evidence="3" id="KW-1185">Reference proteome</keyword>
<evidence type="ECO:0000313" key="3">
    <source>
        <dbReference type="Proteomes" id="UP000825935"/>
    </source>
</evidence>
<feature type="region of interest" description="Disordered" evidence="1">
    <location>
        <begin position="1"/>
        <end position="24"/>
    </location>
</feature>
<dbReference type="Proteomes" id="UP000825935">
    <property type="component" value="Chromosome 16"/>
</dbReference>